<organism evidence="11 12">
    <name type="scientific">Rhizocola hellebori</name>
    <dbReference type="NCBI Taxonomy" id="1392758"/>
    <lineage>
        <taxon>Bacteria</taxon>
        <taxon>Bacillati</taxon>
        <taxon>Actinomycetota</taxon>
        <taxon>Actinomycetes</taxon>
        <taxon>Micromonosporales</taxon>
        <taxon>Micromonosporaceae</taxon>
        <taxon>Rhizocola</taxon>
    </lineage>
</organism>
<dbReference type="InterPro" id="IPR036962">
    <property type="entry name" value="Glyco_hydro_3_N_sf"/>
</dbReference>
<sequence>MISKYLLVLVLLFTAAASCDDQPPQDTAQAPYRDASLPVAQRVADLMSRMSLADKLGQMTQAERGSITPSEVTEFRIGSVLSGGGSVPRPNDRGGWVAMVDAYQRAALATPLGIPFLYGADAVHGHNNVAGATVFPHNIGLGATRDADLVIRIGQAVAQEVAETGVHWTFAPCLCVARDDRWGRTYESFSEDPAVVASMSGIITGIQSQQVMATAKHYLGDGGTTGGKDQGDTQLSLEQLRAIHLPPFEAAVKRDVASVMVSFSSWNGDKVHGSEQLITKVLKDELKFGGFVVSDWNGMDQIDGVKGLSAVDVRTAINAGIDMAMVPQQWGEFLRLLKEEVDAGRVTMARIDDANRRILTKKIEYQLFEQVKTGRNTDTFGGAAHRALAREAVAKSQVLLKNSGVLPLKPRAGKLFVAGRSADNTGNSSGGWTLSWQGGPGPVPGATSVLQGIREVAGPGAQITFAADGAGIDRSYSAAIAVIGELPYAEYQGDRPEGVRLDPGDVAVLASLKASGVPVIVVLISGRPMDVAAHLPGWDALVAGWLPGSEGAGVADVLFGRVSPTGKLPVAWPVDGGQPANTGDGKAVLFPLGFGLTY</sequence>
<dbReference type="EC" id="3.2.1.21" evidence="3"/>
<keyword evidence="12" id="KW-1185">Reference proteome</keyword>
<dbReference type="AlphaFoldDB" id="A0A8J3Q7V2"/>
<evidence type="ECO:0000256" key="8">
    <source>
        <dbReference type="SAM" id="SignalP"/>
    </source>
</evidence>
<dbReference type="Proteomes" id="UP000612899">
    <property type="component" value="Unassembled WGS sequence"/>
</dbReference>
<protein>
    <recommendedName>
        <fullName evidence="3">beta-glucosidase</fullName>
        <ecNumber evidence="3">3.2.1.21</ecNumber>
    </recommendedName>
</protein>
<reference evidence="11" key="1">
    <citation type="submission" date="2021-01" db="EMBL/GenBank/DDBJ databases">
        <title>Whole genome shotgun sequence of Rhizocola hellebori NBRC 109834.</title>
        <authorList>
            <person name="Komaki H."/>
            <person name="Tamura T."/>
        </authorList>
    </citation>
    <scope>NUCLEOTIDE SEQUENCE</scope>
    <source>
        <strain evidence="11">NBRC 109834</strain>
    </source>
</reference>
<comment type="similarity">
    <text evidence="2 7">Belongs to the glycosyl hydrolase 3 family.</text>
</comment>
<comment type="catalytic activity">
    <reaction evidence="1">
        <text>Hydrolysis of terminal, non-reducing beta-D-glucosyl residues with release of beta-D-glucose.</text>
        <dbReference type="EC" id="3.2.1.21"/>
    </reaction>
</comment>
<evidence type="ECO:0000313" key="11">
    <source>
        <dbReference type="EMBL" id="GIH05639.1"/>
    </source>
</evidence>
<evidence type="ECO:0000256" key="2">
    <source>
        <dbReference type="ARBA" id="ARBA00005336"/>
    </source>
</evidence>
<keyword evidence="4 8" id="KW-0732">Signal</keyword>
<dbReference type="PANTHER" id="PTHR30620:SF16">
    <property type="entry name" value="LYSOSOMAL BETA GLUCOSIDASE"/>
    <property type="match status" value="1"/>
</dbReference>
<dbReference type="GO" id="GO:0008422">
    <property type="term" value="F:beta-glucosidase activity"/>
    <property type="evidence" value="ECO:0007669"/>
    <property type="project" value="UniProtKB-EC"/>
</dbReference>
<feature type="chain" id="PRO_5039620066" description="beta-glucosidase" evidence="8">
    <location>
        <begin position="20"/>
        <end position="598"/>
    </location>
</feature>
<evidence type="ECO:0000259" key="10">
    <source>
        <dbReference type="Pfam" id="PF01915"/>
    </source>
</evidence>
<dbReference type="InterPro" id="IPR001764">
    <property type="entry name" value="Glyco_hydro_3_N"/>
</dbReference>
<dbReference type="SUPFAM" id="SSF51445">
    <property type="entry name" value="(Trans)glycosidases"/>
    <property type="match status" value="1"/>
</dbReference>
<dbReference type="InterPro" id="IPR036881">
    <property type="entry name" value="Glyco_hydro_3_C_sf"/>
</dbReference>
<evidence type="ECO:0000256" key="3">
    <source>
        <dbReference type="ARBA" id="ARBA00012744"/>
    </source>
</evidence>
<dbReference type="PROSITE" id="PS00775">
    <property type="entry name" value="GLYCOSYL_HYDROL_F3"/>
    <property type="match status" value="1"/>
</dbReference>
<proteinExistence type="inferred from homology"/>
<evidence type="ECO:0000256" key="4">
    <source>
        <dbReference type="ARBA" id="ARBA00022729"/>
    </source>
</evidence>
<dbReference type="RefSeq" id="WP_203909477.1">
    <property type="nucleotide sequence ID" value="NZ_BONY01000020.1"/>
</dbReference>
<dbReference type="InterPro" id="IPR017853">
    <property type="entry name" value="GH"/>
</dbReference>
<gene>
    <name evidence="11" type="ORF">Rhe02_37060</name>
</gene>
<dbReference type="InterPro" id="IPR051915">
    <property type="entry name" value="Cellulose_Degrad_GH3"/>
</dbReference>
<evidence type="ECO:0000256" key="5">
    <source>
        <dbReference type="ARBA" id="ARBA00022801"/>
    </source>
</evidence>
<evidence type="ECO:0000259" key="9">
    <source>
        <dbReference type="Pfam" id="PF00933"/>
    </source>
</evidence>
<dbReference type="InterPro" id="IPR019800">
    <property type="entry name" value="Glyco_hydro_3_AS"/>
</dbReference>
<dbReference type="Pfam" id="PF00933">
    <property type="entry name" value="Glyco_hydro_3"/>
    <property type="match status" value="1"/>
</dbReference>
<evidence type="ECO:0000313" key="12">
    <source>
        <dbReference type="Proteomes" id="UP000612899"/>
    </source>
</evidence>
<dbReference type="SUPFAM" id="SSF52279">
    <property type="entry name" value="Beta-D-glucan exohydrolase, C-terminal domain"/>
    <property type="match status" value="1"/>
</dbReference>
<dbReference type="PRINTS" id="PR00133">
    <property type="entry name" value="GLHYDRLASE3"/>
</dbReference>
<dbReference type="PROSITE" id="PS51257">
    <property type="entry name" value="PROKAR_LIPOPROTEIN"/>
    <property type="match status" value="1"/>
</dbReference>
<dbReference type="PANTHER" id="PTHR30620">
    <property type="entry name" value="PERIPLASMIC BETA-GLUCOSIDASE-RELATED"/>
    <property type="match status" value="1"/>
</dbReference>
<dbReference type="EMBL" id="BONY01000020">
    <property type="protein sequence ID" value="GIH05639.1"/>
    <property type="molecule type" value="Genomic_DNA"/>
</dbReference>
<evidence type="ECO:0000256" key="7">
    <source>
        <dbReference type="RuleBase" id="RU361161"/>
    </source>
</evidence>
<dbReference type="InterPro" id="IPR002772">
    <property type="entry name" value="Glyco_hydro_3_C"/>
</dbReference>
<accession>A0A8J3Q7V2</accession>
<evidence type="ECO:0000256" key="1">
    <source>
        <dbReference type="ARBA" id="ARBA00000448"/>
    </source>
</evidence>
<keyword evidence="5 7" id="KW-0378">Hydrolase</keyword>
<dbReference type="Gene3D" id="3.20.20.300">
    <property type="entry name" value="Glycoside hydrolase, family 3, N-terminal domain"/>
    <property type="match status" value="1"/>
</dbReference>
<name>A0A8J3Q7V2_9ACTN</name>
<dbReference type="Gene3D" id="3.40.50.1700">
    <property type="entry name" value="Glycoside hydrolase family 3 C-terminal domain"/>
    <property type="match status" value="1"/>
</dbReference>
<feature type="domain" description="Glycoside hydrolase family 3 N-terminal" evidence="9">
    <location>
        <begin position="52"/>
        <end position="360"/>
    </location>
</feature>
<feature type="signal peptide" evidence="8">
    <location>
        <begin position="1"/>
        <end position="19"/>
    </location>
</feature>
<keyword evidence="6 7" id="KW-0326">Glycosidase</keyword>
<dbReference type="Pfam" id="PF01915">
    <property type="entry name" value="Glyco_hydro_3_C"/>
    <property type="match status" value="1"/>
</dbReference>
<dbReference type="GO" id="GO:0009251">
    <property type="term" value="P:glucan catabolic process"/>
    <property type="evidence" value="ECO:0007669"/>
    <property type="project" value="TreeGrafter"/>
</dbReference>
<evidence type="ECO:0000256" key="6">
    <source>
        <dbReference type="ARBA" id="ARBA00023295"/>
    </source>
</evidence>
<comment type="caution">
    <text evidence="11">The sequence shown here is derived from an EMBL/GenBank/DDBJ whole genome shotgun (WGS) entry which is preliminary data.</text>
</comment>
<feature type="domain" description="Glycoside hydrolase family 3 C-terminal" evidence="10">
    <location>
        <begin position="398"/>
        <end position="598"/>
    </location>
</feature>